<proteinExistence type="predicted"/>
<dbReference type="Gene3D" id="3.10.450.10">
    <property type="match status" value="1"/>
</dbReference>
<accession>A0AB34GA14</accession>
<reference evidence="1 2" key="1">
    <citation type="submission" date="2022-11" db="EMBL/GenBank/DDBJ databases">
        <title>Whole genome sequence of Eschrichtius robustus ER-17-0199.</title>
        <authorList>
            <person name="Bruniche-Olsen A."/>
            <person name="Black A.N."/>
            <person name="Fields C.J."/>
            <person name="Walden K."/>
            <person name="Dewoody J.A."/>
        </authorList>
    </citation>
    <scope>NUCLEOTIDE SEQUENCE [LARGE SCALE GENOMIC DNA]</scope>
    <source>
        <strain evidence="1">ER-17-0199</strain>
        <tissue evidence="1">Blubber</tissue>
    </source>
</reference>
<dbReference type="EMBL" id="JAIQCJ010002527">
    <property type="protein sequence ID" value="KAJ8776033.1"/>
    <property type="molecule type" value="Genomic_DNA"/>
</dbReference>
<evidence type="ECO:0000313" key="1">
    <source>
        <dbReference type="EMBL" id="KAJ8776033.1"/>
    </source>
</evidence>
<protein>
    <submittedName>
        <fullName evidence="1">Uncharacterized protein</fullName>
    </submittedName>
</protein>
<gene>
    <name evidence="1" type="ORF">J1605_015877</name>
</gene>
<keyword evidence="2" id="KW-1185">Reference proteome</keyword>
<comment type="caution">
    <text evidence="1">The sequence shown here is derived from an EMBL/GenBank/DDBJ whole genome shotgun (WGS) entry which is preliminary data.</text>
</comment>
<evidence type="ECO:0000313" key="2">
    <source>
        <dbReference type="Proteomes" id="UP001159641"/>
    </source>
</evidence>
<dbReference type="Proteomes" id="UP001159641">
    <property type="component" value="Unassembled WGS sequence"/>
</dbReference>
<organism evidence="1 2">
    <name type="scientific">Eschrichtius robustus</name>
    <name type="common">California gray whale</name>
    <name type="synonym">Eschrichtius gibbosus</name>
    <dbReference type="NCBI Taxonomy" id="9764"/>
    <lineage>
        <taxon>Eukaryota</taxon>
        <taxon>Metazoa</taxon>
        <taxon>Chordata</taxon>
        <taxon>Craniata</taxon>
        <taxon>Vertebrata</taxon>
        <taxon>Euteleostomi</taxon>
        <taxon>Mammalia</taxon>
        <taxon>Eutheria</taxon>
        <taxon>Laurasiatheria</taxon>
        <taxon>Artiodactyla</taxon>
        <taxon>Whippomorpha</taxon>
        <taxon>Cetacea</taxon>
        <taxon>Mysticeti</taxon>
        <taxon>Eschrichtiidae</taxon>
        <taxon>Eschrichtius</taxon>
    </lineage>
</organism>
<dbReference type="AlphaFoldDB" id="A0AB34GA14"/>
<sequence length="212" mass="23747">MTQATQVFMKKVGLKARADLSYDVEDSDLETPKDIVINCEVFNLKEHTNISGVKHRLGLPLHSGSRCHHPHFDTSGTHGPLIIIVLVSAIPTHIVLTDTIPMAMISMTMDPVTHHRIAKVPKTTIAEAMAHHLGTQKKEVQVSFICFFCTKLGYRSLRKMTNGHDCQETPYGWSLPEILLPPSYSPRKQDRGVLCFTSPLFFSYLLPRLGTL</sequence>
<name>A0AB34GA14_ESCRO</name>